<evidence type="ECO:0000313" key="3">
    <source>
        <dbReference type="Proteomes" id="UP000002064"/>
    </source>
</evidence>
<feature type="transmembrane region" description="Helical" evidence="1">
    <location>
        <begin position="28"/>
        <end position="47"/>
    </location>
</feature>
<keyword evidence="3" id="KW-1185">Reference proteome</keyword>
<protein>
    <submittedName>
        <fullName evidence="2">Uncharacterized protein</fullName>
    </submittedName>
</protein>
<accession>A0ABM5LRE3</accession>
<feature type="transmembrane region" description="Helical" evidence="1">
    <location>
        <begin position="53"/>
        <end position="74"/>
    </location>
</feature>
<keyword evidence="1" id="KW-0812">Transmembrane</keyword>
<feature type="transmembrane region" description="Helical" evidence="1">
    <location>
        <begin position="199"/>
        <end position="218"/>
    </location>
</feature>
<dbReference type="Proteomes" id="UP000002064">
    <property type="component" value="Chromosome"/>
</dbReference>
<reference evidence="2 3" key="1">
    <citation type="submission" date="2010-05" db="EMBL/GenBank/DDBJ databases">
        <title>Complete sequence of Thermoanaerobacter mathranii subsp. mathranii mathranii str. A3.</title>
        <authorList>
            <consortium name="US DOE Joint Genome Institute"/>
            <person name="Lucas S."/>
            <person name="Copeland A."/>
            <person name="Lapidus A."/>
            <person name="Cheng J.-F."/>
            <person name="Bruce D."/>
            <person name="Goodwin L."/>
            <person name="Pitluck S."/>
            <person name="Held B."/>
            <person name="Detter J.C."/>
            <person name="Han C."/>
            <person name="Tapia R."/>
            <person name="Land M."/>
            <person name="Hauser L."/>
            <person name="Kyrpides N."/>
            <person name="Mikhailova N."/>
            <person name="Zhou J."/>
            <person name="Hemme C."/>
            <person name="Woyke T."/>
        </authorList>
    </citation>
    <scope>NUCLEOTIDE SEQUENCE [LARGE SCALE GENOMIC DNA]</scope>
    <source>
        <strain evidence="2 3">A3</strain>
    </source>
</reference>
<keyword evidence="1" id="KW-0472">Membrane</keyword>
<name>A0ABM5LRE3_THEM3</name>
<proteinExistence type="predicted"/>
<feature type="transmembrane region" description="Helical" evidence="1">
    <location>
        <begin position="173"/>
        <end position="193"/>
    </location>
</feature>
<evidence type="ECO:0000313" key="2">
    <source>
        <dbReference type="EMBL" id="ADH61210.1"/>
    </source>
</evidence>
<evidence type="ECO:0000256" key="1">
    <source>
        <dbReference type="SAM" id="Phobius"/>
    </source>
</evidence>
<dbReference type="EMBL" id="CP002032">
    <property type="protein sequence ID" value="ADH61210.1"/>
    <property type="molecule type" value="Genomic_DNA"/>
</dbReference>
<organism evidence="2 3">
    <name type="scientific">Thermoanaerobacter mathranii subsp. mathranii (strain DSM 11426 / CCUG 53645 / CIP 108742 / A3)</name>
    <dbReference type="NCBI Taxonomy" id="583358"/>
    <lineage>
        <taxon>Bacteria</taxon>
        <taxon>Bacillati</taxon>
        <taxon>Bacillota</taxon>
        <taxon>Clostridia</taxon>
        <taxon>Thermoanaerobacterales</taxon>
        <taxon>Thermoanaerobacteraceae</taxon>
        <taxon>Thermoanaerobacter</taxon>
    </lineage>
</organism>
<keyword evidence="1" id="KW-1133">Transmembrane helix</keyword>
<sequence length="246" mass="28631">MYKLWLRLEVNSIKIAELFDDYELRARIAPALIVASPLIFPAMLLMQVVNFQLLESTVILILILLFIYLLSLLIRHQGKNRQEELWVRWGEVPSTRIMLKRDNILSEDIKQQVRDVVLQCFDIYIVPGSETEEEKINDAFFLVRQRVRQLNPDGLWYKHNAEYGFLRNLWGSFNVWIAIATLSTIFTMIIWIIQPSELGLIFLGFGVVTIIIIPLVHYKILPAPLKTAADRYAESTWLAFLNLEAL</sequence>
<gene>
    <name evidence="2" type="ordered locus">Tmath_1499</name>
</gene>